<dbReference type="AlphaFoldDB" id="A0A4V2ZYE8"/>
<evidence type="ECO:0000313" key="9">
    <source>
        <dbReference type="EMBL" id="TDG20149.1"/>
    </source>
</evidence>
<comment type="similarity">
    <text evidence="2">Belongs to the peptidase S54 family.</text>
</comment>
<protein>
    <submittedName>
        <fullName evidence="9">Rhomboid family intramembrane serine protease</fullName>
    </submittedName>
</protein>
<dbReference type="GO" id="GO:0004252">
    <property type="term" value="F:serine-type endopeptidase activity"/>
    <property type="evidence" value="ECO:0007669"/>
    <property type="project" value="InterPro"/>
</dbReference>
<evidence type="ECO:0000259" key="8">
    <source>
        <dbReference type="Pfam" id="PF01694"/>
    </source>
</evidence>
<dbReference type="SUPFAM" id="SSF144091">
    <property type="entry name" value="Rhomboid-like"/>
    <property type="match status" value="1"/>
</dbReference>
<name>A0A4V2ZYE8_9BURK</name>
<evidence type="ECO:0000256" key="5">
    <source>
        <dbReference type="ARBA" id="ARBA00022989"/>
    </source>
</evidence>
<feature type="transmembrane region" description="Helical" evidence="7">
    <location>
        <begin position="356"/>
        <end position="380"/>
    </location>
</feature>
<evidence type="ECO:0000256" key="6">
    <source>
        <dbReference type="ARBA" id="ARBA00023136"/>
    </source>
</evidence>
<comment type="subcellular location">
    <subcellularLocation>
        <location evidence="1">Membrane</location>
        <topology evidence="1">Multi-pass membrane protein</topology>
    </subcellularLocation>
</comment>
<evidence type="ECO:0000256" key="1">
    <source>
        <dbReference type="ARBA" id="ARBA00004141"/>
    </source>
</evidence>
<feature type="transmembrane region" description="Helical" evidence="7">
    <location>
        <begin position="204"/>
        <end position="222"/>
    </location>
</feature>
<dbReference type="Gene3D" id="1.20.1540.10">
    <property type="entry name" value="Rhomboid-like"/>
    <property type="match status" value="1"/>
</dbReference>
<dbReference type="InterPro" id="IPR035952">
    <property type="entry name" value="Rhomboid-like_sf"/>
</dbReference>
<evidence type="ECO:0000256" key="7">
    <source>
        <dbReference type="SAM" id="Phobius"/>
    </source>
</evidence>
<organism evidence="9 10">
    <name type="scientific">Paraburkholderia silviterrae</name>
    <dbReference type="NCBI Taxonomy" id="2528715"/>
    <lineage>
        <taxon>Bacteria</taxon>
        <taxon>Pseudomonadati</taxon>
        <taxon>Pseudomonadota</taxon>
        <taxon>Betaproteobacteria</taxon>
        <taxon>Burkholderiales</taxon>
        <taxon>Burkholderiaceae</taxon>
        <taxon>Paraburkholderia</taxon>
    </lineage>
</organism>
<feature type="domain" description="Peptidase S54 rhomboid" evidence="8">
    <location>
        <begin position="202"/>
        <end position="341"/>
    </location>
</feature>
<gene>
    <name evidence="9" type="ORF">EYW47_26995</name>
</gene>
<accession>A0A4V2ZYE8</accession>
<evidence type="ECO:0000256" key="2">
    <source>
        <dbReference type="ARBA" id="ARBA00009045"/>
    </source>
</evidence>
<feature type="transmembrane region" description="Helical" evidence="7">
    <location>
        <begin position="157"/>
        <end position="175"/>
    </location>
</feature>
<dbReference type="GO" id="GO:0016020">
    <property type="term" value="C:membrane"/>
    <property type="evidence" value="ECO:0007669"/>
    <property type="project" value="UniProtKB-SubCell"/>
</dbReference>
<keyword evidence="3 7" id="KW-0812">Transmembrane</keyword>
<feature type="transmembrane region" description="Helical" evidence="7">
    <location>
        <begin position="268"/>
        <end position="286"/>
    </location>
</feature>
<dbReference type="Pfam" id="PF01694">
    <property type="entry name" value="Rhomboid"/>
    <property type="match status" value="1"/>
</dbReference>
<dbReference type="InterPro" id="IPR050925">
    <property type="entry name" value="Rhomboid_protease_S54"/>
</dbReference>
<comment type="caution">
    <text evidence="9">The sequence shown here is derived from an EMBL/GenBank/DDBJ whole genome shotgun (WGS) entry which is preliminary data.</text>
</comment>
<feature type="transmembrane region" description="Helical" evidence="7">
    <location>
        <begin position="243"/>
        <end position="262"/>
    </location>
</feature>
<reference evidence="9 10" key="1">
    <citation type="submission" date="2019-03" db="EMBL/GenBank/DDBJ databases">
        <title>Paraburkholderia sp. 4M-K11, isolated from subtropical forest soil.</title>
        <authorList>
            <person name="Gao Z.-H."/>
            <person name="Qiu L.-H."/>
        </authorList>
    </citation>
    <scope>NUCLEOTIDE SEQUENCE [LARGE SCALE GENOMIC DNA]</scope>
    <source>
        <strain evidence="9 10">4M-K11</strain>
    </source>
</reference>
<proteinExistence type="inferred from homology"/>
<sequence length="519" mass="57096">MSHIEPNGEFVEVRPQEAASHSTVRLIQPVALGSRLRKGWGVVRARSFESKGEIRVTDDVVTINTAVARLLRSALRHELTLRRTDIYNVRAEGRIVQFDLLNGPGELEPVILRTRNRSDAALLVTALPDQTTRTYATEARERQIFLKSIDRRAPHTWATWTIIAITSLVFAVTATRSAQLLHIKPDVLITAGSNFGPYTQGGQWWRLLTAMFVHLGLWHIVWNMIVLAQCGRLAERLYGSGRFLAVYVFAGLTGSQASLLWHPGIHSAGASGAIFGVLGAILAYLVRYSGTVPRVFVLQHSRFTAVFIVYNLIYGFTHHGIDSGAHLGGLLGGFVLGLLLAPPTEASRESRLQRTMALGTAMIFACGLAVGLTWVLAVLATRPDRQELLQFAMVTRESNALELRFSSDLKAFSQALSRTPLTADDRAALADRIRATLLPECGKLYGLIVAVQVPYDSPEWKLRTNLLAYFGDISKVLQLTASVVDENRLNDAAAKAALQPLVQSVRRDQAALLKLRGNP</sequence>
<feature type="transmembrane region" description="Helical" evidence="7">
    <location>
        <begin position="325"/>
        <end position="344"/>
    </location>
</feature>
<evidence type="ECO:0000313" key="10">
    <source>
        <dbReference type="Proteomes" id="UP000295722"/>
    </source>
</evidence>
<dbReference type="OrthoDB" id="9778341at2"/>
<dbReference type="PANTHER" id="PTHR43731">
    <property type="entry name" value="RHOMBOID PROTEASE"/>
    <property type="match status" value="1"/>
</dbReference>
<keyword evidence="6 7" id="KW-0472">Membrane</keyword>
<keyword evidence="9" id="KW-0645">Protease</keyword>
<evidence type="ECO:0000256" key="4">
    <source>
        <dbReference type="ARBA" id="ARBA00022801"/>
    </source>
</evidence>
<dbReference type="RefSeq" id="WP_133197904.1">
    <property type="nucleotide sequence ID" value="NZ_JBHUCW010000029.1"/>
</dbReference>
<keyword evidence="10" id="KW-1185">Reference proteome</keyword>
<feature type="transmembrane region" description="Helical" evidence="7">
    <location>
        <begin position="295"/>
        <end position="313"/>
    </location>
</feature>
<dbReference type="EMBL" id="SMRP01000017">
    <property type="protein sequence ID" value="TDG20149.1"/>
    <property type="molecule type" value="Genomic_DNA"/>
</dbReference>
<dbReference type="Proteomes" id="UP000295722">
    <property type="component" value="Unassembled WGS sequence"/>
</dbReference>
<dbReference type="PANTHER" id="PTHR43731:SF14">
    <property type="entry name" value="PRESENILIN-ASSOCIATED RHOMBOID-LIKE PROTEIN, MITOCHONDRIAL"/>
    <property type="match status" value="1"/>
</dbReference>
<evidence type="ECO:0000256" key="3">
    <source>
        <dbReference type="ARBA" id="ARBA00022692"/>
    </source>
</evidence>
<keyword evidence="5 7" id="KW-1133">Transmembrane helix</keyword>
<dbReference type="InterPro" id="IPR022764">
    <property type="entry name" value="Peptidase_S54_rhomboid_dom"/>
</dbReference>
<keyword evidence="4" id="KW-0378">Hydrolase</keyword>
<dbReference type="GO" id="GO:0006508">
    <property type="term" value="P:proteolysis"/>
    <property type="evidence" value="ECO:0007669"/>
    <property type="project" value="UniProtKB-KW"/>
</dbReference>